<sequence length="43" mass="4796">MGSQTMNRYQRARRIAAWRGSFSMLFACTFFMLASALAGSITS</sequence>
<protein>
    <submittedName>
        <fullName evidence="1">Uncharacterized protein</fullName>
    </submittedName>
</protein>
<evidence type="ECO:0000313" key="1">
    <source>
        <dbReference type="EMBL" id="MDM3953222.1"/>
    </source>
</evidence>
<organism evidence="1 2">
    <name type="scientific">Pseudomonas alloputida</name>
    <dbReference type="NCBI Taxonomy" id="1940621"/>
    <lineage>
        <taxon>Bacteria</taxon>
        <taxon>Pseudomonadati</taxon>
        <taxon>Pseudomonadota</taxon>
        <taxon>Gammaproteobacteria</taxon>
        <taxon>Pseudomonadales</taxon>
        <taxon>Pseudomonadaceae</taxon>
        <taxon>Pseudomonas</taxon>
    </lineage>
</organism>
<dbReference type="EMBL" id="JAJSRF020000001">
    <property type="protein sequence ID" value="MDM3953222.1"/>
    <property type="molecule type" value="Genomic_DNA"/>
</dbReference>
<accession>A0AAW7HTQ5</accession>
<comment type="caution">
    <text evidence="1">The sequence shown here is derived from an EMBL/GenBank/DDBJ whole genome shotgun (WGS) entry which is preliminary data.</text>
</comment>
<name>A0AAW7HTQ5_9PSED</name>
<evidence type="ECO:0000313" key="2">
    <source>
        <dbReference type="Proteomes" id="UP001165439"/>
    </source>
</evidence>
<reference evidence="1" key="1">
    <citation type="submission" date="2023-06" db="EMBL/GenBank/DDBJ databases">
        <title>MBL-encoding genomic islands in Pseudomonas spp. in Poland.</title>
        <authorList>
            <person name="Urbanowicz P."/>
            <person name="Izdebski R."/>
            <person name="Biedrzycka M."/>
            <person name="Gniadkowski M."/>
        </authorList>
    </citation>
    <scope>NUCLEOTIDE SEQUENCE</scope>
    <source>
        <strain evidence="1">NMI5768_13</strain>
    </source>
</reference>
<dbReference type="GeneID" id="83680980"/>
<gene>
    <name evidence="1" type="ORF">LU674_012950</name>
</gene>
<dbReference type="AlphaFoldDB" id="A0AAW7HTQ5"/>
<proteinExistence type="predicted"/>
<dbReference type="Proteomes" id="UP001165439">
    <property type="component" value="Unassembled WGS sequence"/>
</dbReference>
<dbReference type="RefSeq" id="WP_256245962.1">
    <property type="nucleotide sequence ID" value="NZ_CP128540.1"/>
</dbReference>